<dbReference type="AlphaFoldDB" id="A0A1F7WRH8"/>
<dbReference type="STRING" id="1817813.A2008_02355"/>
<dbReference type="InterPro" id="IPR002731">
    <property type="entry name" value="ATPase_BadF"/>
</dbReference>
<evidence type="ECO:0000256" key="3">
    <source>
        <dbReference type="ARBA" id="ARBA00023004"/>
    </source>
</evidence>
<gene>
    <name evidence="6" type="ORF">A2008_02355</name>
</gene>
<protein>
    <recommendedName>
        <fullName evidence="5">ATPase BadF/BadG/BcrA/BcrD type domain-containing protein</fullName>
    </recommendedName>
</protein>
<dbReference type="Gene3D" id="3.40.50.11890">
    <property type="match status" value="1"/>
</dbReference>
<name>A0A1F7WRH8_9BACT</name>
<feature type="domain" description="ATPase BadF/BadG/BcrA/BcrD type" evidence="5">
    <location>
        <begin position="372"/>
        <end position="627"/>
    </location>
</feature>
<dbReference type="InterPro" id="IPR008275">
    <property type="entry name" value="CoA_E_activase_dom"/>
</dbReference>
<dbReference type="GO" id="GO:0046872">
    <property type="term" value="F:metal ion binding"/>
    <property type="evidence" value="ECO:0007669"/>
    <property type="project" value="UniProtKB-KW"/>
</dbReference>
<organism evidence="6 7">
    <name type="scientific">Candidatus Wallbacteria bacterium GWC2_49_35</name>
    <dbReference type="NCBI Taxonomy" id="1817813"/>
    <lineage>
        <taxon>Bacteria</taxon>
        <taxon>Candidatus Walliibacteriota</taxon>
    </lineage>
</organism>
<dbReference type="InterPro" id="IPR043129">
    <property type="entry name" value="ATPase_NBD"/>
</dbReference>
<comment type="cofactor">
    <cofactor evidence="1">
        <name>[4Fe-4S] cluster</name>
        <dbReference type="ChEBI" id="CHEBI:49883"/>
    </cofactor>
</comment>
<dbReference type="EMBL" id="MGFH01000115">
    <property type="protein sequence ID" value="OGM05404.1"/>
    <property type="molecule type" value="Genomic_DNA"/>
</dbReference>
<reference evidence="6 7" key="1">
    <citation type="journal article" date="2016" name="Nat. Commun.">
        <title>Thousands of microbial genomes shed light on interconnected biogeochemical processes in an aquifer system.</title>
        <authorList>
            <person name="Anantharaman K."/>
            <person name="Brown C.T."/>
            <person name="Hug L.A."/>
            <person name="Sharon I."/>
            <person name="Castelle C.J."/>
            <person name="Probst A.J."/>
            <person name="Thomas B.C."/>
            <person name="Singh A."/>
            <person name="Wilkins M.J."/>
            <person name="Karaoz U."/>
            <person name="Brodie E.L."/>
            <person name="Williams K.H."/>
            <person name="Hubbard S.S."/>
            <person name="Banfield J.F."/>
        </authorList>
    </citation>
    <scope>NUCLEOTIDE SEQUENCE [LARGE SCALE GENOMIC DNA]</scope>
</reference>
<dbReference type="GO" id="GO:0051536">
    <property type="term" value="F:iron-sulfur cluster binding"/>
    <property type="evidence" value="ECO:0007669"/>
    <property type="project" value="UniProtKB-KW"/>
</dbReference>
<evidence type="ECO:0000259" key="5">
    <source>
        <dbReference type="Pfam" id="PF01869"/>
    </source>
</evidence>
<evidence type="ECO:0000313" key="7">
    <source>
        <dbReference type="Proteomes" id="UP000178735"/>
    </source>
</evidence>
<evidence type="ECO:0000256" key="4">
    <source>
        <dbReference type="ARBA" id="ARBA00023014"/>
    </source>
</evidence>
<comment type="caution">
    <text evidence="6">The sequence shown here is derived from an EMBL/GenBank/DDBJ whole genome shotgun (WGS) entry which is preliminary data.</text>
</comment>
<keyword evidence="3" id="KW-0408">Iron</keyword>
<dbReference type="SUPFAM" id="SSF53067">
    <property type="entry name" value="Actin-like ATPase domain"/>
    <property type="match status" value="1"/>
</dbReference>
<dbReference type="InterPro" id="IPR051805">
    <property type="entry name" value="Dehydratase_Activator_Redct"/>
</dbReference>
<dbReference type="Gene3D" id="3.30.420.40">
    <property type="match status" value="2"/>
</dbReference>
<dbReference type="PANTHER" id="PTHR32329:SF5">
    <property type="entry name" value="ACTIVATOR OF 2-HYDROXYACYL-COA DEHYDRATASE"/>
    <property type="match status" value="1"/>
</dbReference>
<proteinExistence type="predicted"/>
<dbReference type="Proteomes" id="UP000178735">
    <property type="component" value="Unassembled WGS sequence"/>
</dbReference>
<dbReference type="PANTHER" id="PTHR32329">
    <property type="entry name" value="BIFUNCTIONAL PROTEIN [INCLUDES 2-HYDROXYACYL-COA DEHYDRATASE (N-TER) AND ITS ACTIVATOR DOMAIN (C_TERM)-RELATED"/>
    <property type="match status" value="1"/>
</dbReference>
<sequence>MLFYSLPSFPTMNFLSDYPHLIKKHKKLVGISSTVPVEVIYSGGYTALDLNNIFITSPSVHELLKKSADLAPRAVCSWTRGILSAAVAMKLKNAVIVTEGDCAHTIPITDILTYRNISVFAFEYPIDHDIRRLKREIDRFIEYYKTDIYSCEKIKEEFDVTRVLLKQIDELTYKELKVSGFENHLHLVSASDFNSDPAAFHKTVSDFLDEARKRPSKSVSLRVGHVGIPPIFSDYYAYISSLGSEIVYNETQRQFSMIEGVGRDLYGAYHGYTYPYTFRNRLNDIKTAIRERELDCVIHYVQSFCFHQIEDRMLKNELGDFPVLTVEGDYPAPLNENDRLKIESFILNVEKKKYRMKSKKINLSTRRARSAGIDLGSRSVKIAAFGPGTREFQIYETMDFILKYLSGADRERSFAEFDADMKKIIPGENIQKIEYYSTGYGRYRASVFDAAPFSEIECHAAGAIYSTGLKNFTLLDVGGQDIKVIKIKNGSIEGFSMNDKCAAGSGRYIENMARILKAGLDEISKHYLDPEPLSITCATFGETEVIAKLIAGVDVKRIMAGVNYTVYARIEPLLNEHRSGANALVVTSGITHNQAFIELLKANSGFAKIVIPENAQFMGAIGAAVLGASS</sequence>
<dbReference type="CDD" id="cd24109">
    <property type="entry name" value="ASKHA_NBD_YjiL-like"/>
    <property type="match status" value="1"/>
</dbReference>
<evidence type="ECO:0000256" key="1">
    <source>
        <dbReference type="ARBA" id="ARBA00001966"/>
    </source>
</evidence>
<evidence type="ECO:0000256" key="2">
    <source>
        <dbReference type="ARBA" id="ARBA00022723"/>
    </source>
</evidence>
<keyword evidence="4" id="KW-0411">Iron-sulfur</keyword>
<evidence type="ECO:0000313" key="6">
    <source>
        <dbReference type="EMBL" id="OGM05404.1"/>
    </source>
</evidence>
<dbReference type="Pfam" id="PF06050">
    <property type="entry name" value="HGD-D"/>
    <property type="match status" value="1"/>
</dbReference>
<accession>A0A1F7WRH8</accession>
<keyword evidence="2" id="KW-0479">Metal-binding</keyword>
<dbReference type="Pfam" id="PF01869">
    <property type="entry name" value="BcrAD_BadFG"/>
    <property type="match status" value="1"/>
</dbReference>
<dbReference type="InterPro" id="IPR010327">
    <property type="entry name" value="FldB/FldC_alpha/beta"/>
</dbReference>
<dbReference type="Gene3D" id="3.40.50.11900">
    <property type="match status" value="1"/>
</dbReference>
<dbReference type="NCBIfam" id="TIGR00241">
    <property type="entry name" value="CoA_E_activ"/>
    <property type="match status" value="1"/>
</dbReference>